<dbReference type="STRING" id="362418.IW19_12335"/>
<evidence type="ECO:0000313" key="2">
    <source>
        <dbReference type="EMBL" id="KFF06270.1"/>
    </source>
</evidence>
<organism evidence="2 3">
    <name type="scientific">Flavobacterium reichenbachii</name>
    <dbReference type="NCBI Taxonomy" id="362418"/>
    <lineage>
        <taxon>Bacteria</taxon>
        <taxon>Pseudomonadati</taxon>
        <taxon>Bacteroidota</taxon>
        <taxon>Flavobacteriia</taxon>
        <taxon>Flavobacteriales</taxon>
        <taxon>Flavobacteriaceae</taxon>
        <taxon>Flavobacterium</taxon>
    </lineage>
</organism>
<gene>
    <name evidence="2" type="ORF">IW19_12335</name>
</gene>
<dbReference type="RefSeq" id="WP_035684468.1">
    <property type="nucleotide sequence ID" value="NZ_MUHF01000003.1"/>
</dbReference>
<dbReference type="EMBL" id="JPRL01000001">
    <property type="protein sequence ID" value="KFF06270.1"/>
    <property type="molecule type" value="Genomic_DNA"/>
</dbReference>
<evidence type="ECO:0000313" key="3">
    <source>
        <dbReference type="Proteomes" id="UP000028715"/>
    </source>
</evidence>
<reference evidence="2 3" key="1">
    <citation type="submission" date="2014-07" db="EMBL/GenBank/DDBJ databases">
        <title>Genome of Flavobacterium reichenbachii LMG 25512.</title>
        <authorList>
            <person name="Stropko S.J."/>
            <person name="Pipes S.E."/>
            <person name="Newman J.D."/>
        </authorList>
    </citation>
    <scope>NUCLEOTIDE SEQUENCE [LARGE SCALE GENOMIC DNA]</scope>
    <source>
        <strain evidence="2 3">LMG 25512</strain>
    </source>
</reference>
<proteinExistence type="predicted"/>
<dbReference type="Proteomes" id="UP000028715">
    <property type="component" value="Unassembled WGS sequence"/>
</dbReference>
<protein>
    <submittedName>
        <fullName evidence="2">Uncharacterized protein</fullName>
    </submittedName>
</protein>
<dbReference type="AlphaFoldDB" id="A0A085ZPA6"/>
<keyword evidence="3" id="KW-1185">Reference proteome</keyword>
<feature type="transmembrane region" description="Helical" evidence="1">
    <location>
        <begin position="6"/>
        <end position="25"/>
    </location>
</feature>
<keyword evidence="1" id="KW-0472">Membrane</keyword>
<sequence>MKFLDFLDLIISGAFALFAFLFYLLNKDQVKRRREEEMNEAFTRAGSFKSWIIIIFSVIFCVVYFFSFINSIVT</sequence>
<keyword evidence="1" id="KW-1133">Transmembrane helix</keyword>
<name>A0A085ZPA6_9FLAO</name>
<comment type="caution">
    <text evidence="2">The sequence shown here is derived from an EMBL/GenBank/DDBJ whole genome shotgun (WGS) entry which is preliminary data.</text>
</comment>
<feature type="transmembrane region" description="Helical" evidence="1">
    <location>
        <begin position="46"/>
        <end position="69"/>
    </location>
</feature>
<keyword evidence="1" id="KW-0812">Transmembrane</keyword>
<evidence type="ECO:0000256" key="1">
    <source>
        <dbReference type="SAM" id="Phobius"/>
    </source>
</evidence>
<accession>A0A085ZPA6</accession>